<dbReference type="AlphaFoldDB" id="A0A3N7HLK1"/>
<evidence type="ECO:0000313" key="5">
    <source>
        <dbReference type="Proteomes" id="UP000267464"/>
    </source>
</evidence>
<dbReference type="Pfam" id="PF00043">
    <property type="entry name" value="GST_C"/>
    <property type="match status" value="1"/>
</dbReference>
<dbReference type="InterPro" id="IPR040079">
    <property type="entry name" value="Glutathione_S-Trfase"/>
</dbReference>
<dbReference type="RefSeq" id="WP_124541724.1">
    <property type="nucleotide sequence ID" value="NZ_QUSW01000005.1"/>
</dbReference>
<name>A0A3N7HLK1_9BURK</name>
<keyword evidence="5" id="KW-1185">Reference proteome</keyword>
<protein>
    <submittedName>
        <fullName evidence="4">Glutathione S-transferase family protein</fullName>
    </submittedName>
</protein>
<dbReference type="PROSITE" id="PS50404">
    <property type="entry name" value="GST_NTER"/>
    <property type="match status" value="1"/>
</dbReference>
<sequence length="212" mass="23580">MTRPTQPIRLYTFSLSGHAHRAELFLSLLGLPFEKIEVDLAQGEQRTPEYLQRNLFAQVPVIEDGDVTIPDSNAILTYLALRYDDSGRWLPRDPVLAAQIQRWLSVAAGQLVLGPARARAAVIFNAPADPRGPEITKALFSRMEAHLRDRPFFVGNHPTIADIALYSYTSHAPEGGNSLEPYPTLRAWLARIEALPGYVSMQRRPALQATPA</sequence>
<keyword evidence="4" id="KW-0808">Transferase</keyword>
<evidence type="ECO:0000313" key="4">
    <source>
        <dbReference type="EMBL" id="RQP22980.1"/>
    </source>
</evidence>
<dbReference type="Gene3D" id="3.40.30.10">
    <property type="entry name" value="Glutaredoxin"/>
    <property type="match status" value="1"/>
</dbReference>
<dbReference type="GO" id="GO:0016740">
    <property type="term" value="F:transferase activity"/>
    <property type="evidence" value="ECO:0007669"/>
    <property type="project" value="UniProtKB-KW"/>
</dbReference>
<dbReference type="SUPFAM" id="SSF47616">
    <property type="entry name" value="GST C-terminal domain-like"/>
    <property type="match status" value="1"/>
</dbReference>
<reference evidence="4 5" key="1">
    <citation type="submission" date="2018-08" db="EMBL/GenBank/DDBJ databases">
        <authorList>
            <person name="Khan S.A."/>
            <person name="Jeon C.O."/>
            <person name="Chun B.H."/>
            <person name="Jeong S.E."/>
        </authorList>
    </citation>
    <scope>NUCLEOTIDE SEQUENCE [LARGE SCALE GENOMIC DNA]</scope>
    <source>
        <strain evidence="4 5">S-16</strain>
    </source>
</reference>
<dbReference type="InterPro" id="IPR036282">
    <property type="entry name" value="Glutathione-S-Trfase_C_sf"/>
</dbReference>
<evidence type="ECO:0000256" key="1">
    <source>
        <dbReference type="RuleBase" id="RU003494"/>
    </source>
</evidence>
<dbReference type="InterPro" id="IPR004045">
    <property type="entry name" value="Glutathione_S-Trfase_N"/>
</dbReference>
<evidence type="ECO:0000259" key="3">
    <source>
        <dbReference type="PROSITE" id="PS50405"/>
    </source>
</evidence>
<dbReference type="InterPro" id="IPR010987">
    <property type="entry name" value="Glutathione-S-Trfase_C-like"/>
</dbReference>
<accession>A0A3N7HLK1</accession>
<feature type="domain" description="GST N-terminal" evidence="2">
    <location>
        <begin position="6"/>
        <end position="87"/>
    </location>
</feature>
<dbReference type="InterPro" id="IPR036249">
    <property type="entry name" value="Thioredoxin-like_sf"/>
</dbReference>
<dbReference type="Gene3D" id="1.20.1050.10">
    <property type="match status" value="1"/>
</dbReference>
<dbReference type="Proteomes" id="UP000267464">
    <property type="component" value="Unassembled WGS sequence"/>
</dbReference>
<dbReference type="SFLD" id="SFLDS00019">
    <property type="entry name" value="Glutathione_Transferase_(cytos"/>
    <property type="match status" value="1"/>
</dbReference>
<reference evidence="4 5" key="2">
    <citation type="submission" date="2018-12" db="EMBL/GenBank/DDBJ databases">
        <title>Rhizobacter gummiphilus sp. nov., a rubber-degrading bacterium isolated from the soil of a botanical garden in Japan.</title>
        <authorList>
            <person name="Shunsuke S.S."/>
        </authorList>
    </citation>
    <scope>NUCLEOTIDE SEQUENCE [LARGE SCALE GENOMIC DNA]</scope>
    <source>
        <strain evidence="4 5">S-16</strain>
    </source>
</reference>
<dbReference type="PANTHER" id="PTHR44051:SF2">
    <property type="entry name" value="HYPOTHETICAL GLUTATHIONE S-TRANSFERASE LIKE PROTEIN"/>
    <property type="match status" value="1"/>
</dbReference>
<dbReference type="EMBL" id="QUSW01000005">
    <property type="protein sequence ID" value="RQP22980.1"/>
    <property type="molecule type" value="Genomic_DNA"/>
</dbReference>
<dbReference type="SUPFAM" id="SSF52833">
    <property type="entry name" value="Thioredoxin-like"/>
    <property type="match status" value="1"/>
</dbReference>
<proteinExistence type="inferred from homology"/>
<comment type="similarity">
    <text evidence="1">Belongs to the GST superfamily.</text>
</comment>
<dbReference type="CDD" id="cd03056">
    <property type="entry name" value="GST_N_4"/>
    <property type="match status" value="1"/>
</dbReference>
<dbReference type="PROSITE" id="PS50405">
    <property type="entry name" value="GST_CTER"/>
    <property type="match status" value="1"/>
</dbReference>
<comment type="caution">
    <text evidence="4">The sequence shown here is derived from an EMBL/GenBank/DDBJ whole genome shotgun (WGS) entry which is preliminary data.</text>
</comment>
<dbReference type="InterPro" id="IPR004046">
    <property type="entry name" value="GST_C"/>
</dbReference>
<feature type="domain" description="GST C-terminal" evidence="3">
    <location>
        <begin position="93"/>
        <end position="212"/>
    </location>
</feature>
<gene>
    <name evidence="4" type="ORF">DZC73_17775</name>
</gene>
<evidence type="ECO:0000259" key="2">
    <source>
        <dbReference type="PROSITE" id="PS50404"/>
    </source>
</evidence>
<dbReference type="SFLD" id="SFLDG00358">
    <property type="entry name" value="Main_(cytGST)"/>
    <property type="match status" value="1"/>
</dbReference>
<dbReference type="OrthoDB" id="9797500at2"/>
<dbReference type="PANTHER" id="PTHR44051">
    <property type="entry name" value="GLUTATHIONE S-TRANSFERASE-RELATED"/>
    <property type="match status" value="1"/>
</dbReference>
<dbReference type="Pfam" id="PF02798">
    <property type="entry name" value="GST_N"/>
    <property type="match status" value="1"/>
</dbReference>
<organism evidence="4 5">
    <name type="scientific">Piscinibacter terrae</name>
    <dbReference type="NCBI Taxonomy" id="2496871"/>
    <lineage>
        <taxon>Bacteria</taxon>
        <taxon>Pseudomonadati</taxon>
        <taxon>Pseudomonadota</taxon>
        <taxon>Betaproteobacteria</taxon>
        <taxon>Burkholderiales</taxon>
        <taxon>Sphaerotilaceae</taxon>
        <taxon>Piscinibacter</taxon>
    </lineage>
</organism>